<sequence length="145" mass="16628">MRSENLLTTLQNQLNAIAKDELKGCTQELQQANNAIKDTLKGLQLADKRSHAFLGDDVETHYLKNFIKNIMALVTQINQEEQQLEHVMGPQKDFSYHPDEIKNFMGKVILREMLVNTLDKLVADEPALRIQEDTRQAVAAEIRKR</sequence>
<evidence type="ECO:0000313" key="2">
    <source>
        <dbReference type="Proteomes" id="UP000254720"/>
    </source>
</evidence>
<name>A0A370GWS8_9COXI</name>
<keyword evidence="2" id="KW-1185">Reference proteome</keyword>
<accession>A0A370GWS8</accession>
<dbReference type="RefSeq" id="WP_114833595.1">
    <property type="nucleotide sequence ID" value="NZ_LR699114.1"/>
</dbReference>
<protein>
    <submittedName>
        <fullName evidence="1">Uncharacterized protein</fullName>
    </submittedName>
</protein>
<dbReference type="Proteomes" id="UP000254720">
    <property type="component" value="Unassembled WGS sequence"/>
</dbReference>
<evidence type="ECO:0000313" key="1">
    <source>
        <dbReference type="EMBL" id="RDI48117.1"/>
    </source>
</evidence>
<proteinExistence type="predicted"/>
<organism evidence="1 2">
    <name type="scientific">Aquicella lusitana</name>
    <dbReference type="NCBI Taxonomy" id="254246"/>
    <lineage>
        <taxon>Bacteria</taxon>
        <taxon>Pseudomonadati</taxon>
        <taxon>Pseudomonadota</taxon>
        <taxon>Gammaproteobacteria</taxon>
        <taxon>Legionellales</taxon>
        <taxon>Coxiellaceae</taxon>
        <taxon>Aquicella</taxon>
    </lineage>
</organism>
<dbReference type="EMBL" id="QQAX01000003">
    <property type="protein sequence ID" value="RDI48117.1"/>
    <property type="molecule type" value="Genomic_DNA"/>
</dbReference>
<gene>
    <name evidence="1" type="ORF">C8D86_10382</name>
</gene>
<dbReference type="AlphaFoldDB" id="A0A370GWS8"/>
<comment type="caution">
    <text evidence="1">The sequence shown here is derived from an EMBL/GenBank/DDBJ whole genome shotgun (WGS) entry which is preliminary data.</text>
</comment>
<reference evidence="1 2" key="1">
    <citation type="submission" date="2018-07" db="EMBL/GenBank/DDBJ databases">
        <title>Genomic Encyclopedia of Type Strains, Phase IV (KMG-IV): sequencing the most valuable type-strain genomes for metagenomic binning, comparative biology and taxonomic classification.</title>
        <authorList>
            <person name="Goeker M."/>
        </authorList>
    </citation>
    <scope>NUCLEOTIDE SEQUENCE [LARGE SCALE GENOMIC DNA]</scope>
    <source>
        <strain evidence="1 2">DSM 16500</strain>
    </source>
</reference>